<evidence type="ECO:0000256" key="3">
    <source>
        <dbReference type="ARBA" id="ARBA00022502"/>
    </source>
</evidence>
<dbReference type="AlphaFoldDB" id="A0A8S4P8Y2"/>
<evidence type="ECO:0000313" key="10">
    <source>
        <dbReference type="Proteomes" id="UP000749559"/>
    </source>
</evidence>
<dbReference type="GO" id="GO:0016788">
    <property type="term" value="F:hydrolase activity, acting on ester bonds"/>
    <property type="evidence" value="ECO:0007669"/>
    <property type="project" value="TreeGrafter"/>
</dbReference>
<dbReference type="PANTHER" id="PTHR13148">
    <property type="entry name" value="PER1-RELATED"/>
    <property type="match status" value="1"/>
</dbReference>
<gene>
    <name evidence="9" type="ORF">OFUS_LOCUS14852</name>
</gene>
<feature type="transmembrane region" description="Helical" evidence="8">
    <location>
        <begin position="247"/>
        <end position="265"/>
    </location>
</feature>
<comment type="similarity">
    <text evidence="2 8">Belongs to the PGAP3 family.</text>
</comment>
<feature type="transmembrane region" description="Helical" evidence="8">
    <location>
        <begin position="216"/>
        <end position="235"/>
    </location>
</feature>
<feature type="transmembrane region" description="Helical" evidence="8">
    <location>
        <begin position="155"/>
        <end position="175"/>
    </location>
</feature>
<feature type="non-terminal residue" evidence="9">
    <location>
        <position position="1"/>
    </location>
</feature>
<comment type="subcellular location">
    <subcellularLocation>
        <location evidence="1">Endomembrane system</location>
        <topology evidence="1">Multi-pass membrane protein</topology>
    </subcellularLocation>
    <subcellularLocation>
        <location evidence="8">Golgi apparatus membrane</location>
        <topology evidence="8">Multi-pass membrane protein</topology>
    </subcellularLocation>
</comment>
<evidence type="ECO:0000256" key="6">
    <source>
        <dbReference type="ARBA" id="ARBA00022989"/>
    </source>
</evidence>
<organism evidence="9 10">
    <name type="scientific">Owenia fusiformis</name>
    <name type="common">Polychaete worm</name>
    <dbReference type="NCBI Taxonomy" id="6347"/>
    <lineage>
        <taxon>Eukaryota</taxon>
        <taxon>Metazoa</taxon>
        <taxon>Spiralia</taxon>
        <taxon>Lophotrochozoa</taxon>
        <taxon>Annelida</taxon>
        <taxon>Polychaeta</taxon>
        <taxon>Sedentaria</taxon>
        <taxon>Canalipalpata</taxon>
        <taxon>Sabellida</taxon>
        <taxon>Oweniida</taxon>
        <taxon>Oweniidae</taxon>
        <taxon>Owenia</taxon>
    </lineage>
</organism>
<dbReference type="GO" id="GO:0006506">
    <property type="term" value="P:GPI anchor biosynthetic process"/>
    <property type="evidence" value="ECO:0007669"/>
    <property type="project" value="UniProtKB-KW"/>
</dbReference>
<dbReference type="InterPro" id="IPR007217">
    <property type="entry name" value="Per1-like"/>
</dbReference>
<proteinExistence type="inferred from homology"/>
<evidence type="ECO:0000256" key="8">
    <source>
        <dbReference type="RuleBase" id="RU365066"/>
    </source>
</evidence>
<protein>
    <recommendedName>
        <fullName evidence="8">Post-GPI attachment to proteins factor 3</fullName>
    </recommendedName>
</protein>
<dbReference type="GO" id="GO:0000139">
    <property type="term" value="C:Golgi membrane"/>
    <property type="evidence" value="ECO:0007669"/>
    <property type="project" value="UniProtKB-SubCell"/>
</dbReference>
<keyword evidence="4 8" id="KW-0812">Transmembrane</keyword>
<keyword evidence="10" id="KW-1185">Reference proteome</keyword>
<evidence type="ECO:0000256" key="7">
    <source>
        <dbReference type="ARBA" id="ARBA00023136"/>
    </source>
</evidence>
<dbReference type="Proteomes" id="UP000749559">
    <property type="component" value="Unassembled WGS sequence"/>
</dbReference>
<evidence type="ECO:0000256" key="5">
    <source>
        <dbReference type="ARBA" id="ARBA00022729"/>
    </source>
</evidence>
<keyword evidence="3 8" id="KW-0337">GPI-anchor biosynthesis</keyword>
<feature type="transmembrane region" description="Helical" evidence="8">
    <location>
        <begin position="312"/>
        <end position="330"/>
    </location>
</feature>
<feature type="transmembrane region" description="Helical" evidence="8">
    <location>
        <begin position="14"/>
        <end position="36"/>
    </location>
</feature>
<comment type="function">
    <text evidence="8">Involved in the lipid remodeling steps of GPI-anchor maturation.</text>
</comment>
<feature type="transmembrane region" description="Helical" evidence="8">
    <location>
        <begin position="272"/>
        <end position="292"/>
    </location>
</feature>
<keyword evidence="5" id="KW-0732">Signal</keyword>
<accession>A0A8S4P8Y2</accession>
<dbReference type="OrthoDB" id="419770at2759"/>
<dbReference type="EMBL" id="CAIIXF020000007">
    <property type="protein sequence ID" value="CAH1789508.1"/>
    <property type="molecule type" value="Genomic_DNA"/>
</dbReference>
<evidence type="ECO:0000256" key="1">
    <source>
        <dbReference type="ARBA" id="ARBA00004127"/>
    </source>
</evidence>
<evidence type="ECO:0000313" key="9">
    <source>
        <dbReference type="EMBL" id="CAH1789508.1"/>
    </source>
</evidence>
<dbReference type="GO" id="GO:0005789">
    <property type="term" value="C:endoplasmic reticulum membrane"/>
    <property type="evidence" value="ECO:0007669"/>
    <property type="project" value="TreeGrafter"/>
</dbReference>
<comment type="caution">
    <text evidence="9">The sequence shown here is derived from an EMBL/GenBank/DDBJ whole genome shotgun (WGS) entry which is preliminary data.</text>
</comment>
<keyword evidence="6 8" id="KW-1133">Transmembrane helix</keyword>
<sequence>GFDLLLQKIMTMQYNIPTITYISIVTLSLLVTFMQIETVSGSVGDNSQPFIECLATCRTRLCGISDIKYENKLPFYMRWLKWNCVDDCKYQCMWPTVEFFKDRGWPIPQFHGKWPFTRCYGIQEPASVVFSILNAITLIYNLWWYRKKVEDKAPLYNIVHVGNVVSVNAWVWSSVFHTRDTRITEMLDYFCAISLVIYSVFMLACRVFGTERPLKASICGLILFYFFVWHVHYLAYVKFDYGYNIKATVSVGVLNSIGWLIWCAVVRKRQPYVWKCALSIVLLNLLILLEVGDFPPIWWVFDAHSLWHAGTVPLPFIWYSFLIDDCNYLLKEKQQRKEQSIDATSSQTAEEVIKKIS</sequence>
<dbReference type="PANTHER" id="PTHR13148:SF0">
    <property type="entry name" value="POST-GPI ATTACHMENT TO PROTEINS FACTOR 3"/>
    <property type="match status" value="1"/>
</dbReference>
<keyword evidence="7 8" id="KW-0472">Membrane</keyword>
<dbReference type="Pfam" id="PF04080">
    <property type="entry name" value="Per1"/>
    <property type="match status" value="1"/>
</dbReference>
<evidence type="ECO:0000256" key="4">
    <source>
        <dbReference type="ARBA" id="ARBA00022692"/>
    </source>
</evidence>
<feature type="transmembrane region" description="Helical" evidence="8">
    <location>
        <begin position="125"/>
        <end position="143"/>
    </location>
</feature>
<keyword evidence="8" id="KW-0333">Golgi apparatus</keyword>
<comment type="caution">
    <text evidence="8">Lacks conserved residue(s) required for the propagation of feature annotation.</text>
</comment>
<name>A0A8S4P8Y2_OWEFU</name>
<reference evidence="9" key="1">
    <citation type="submission" date="2022-03" db="EMBL/GenBank/DDBJ databases">
        <authorList>
            <person name="Martin C."/>
        </authorList>
    </citation>
    <scope>NUCLEOTIDE SEQUENCE</scope>
</reference>
<evidence type="ECO:0000256" key="2">
    <source>
        <dbReference type="ARBA" id="ARBA00006387"/>
    </source>
</evidence>
<feature type="transmembrane region" description="Helical" evidence="8">
    <location>
        <begin position="187"/>
        <end position="209"/>
    </location>
</feature>